<dbReference type="Proteomes" id="UP000433181">
    <property type="component" value="Unassembled WGS sequence"/>
</dbReference>
<reference evidence="1 2" key="1">
    <citation type="submission" date="2019-08" db="EMBL/GenBank/DDBJ databases">
        <title>In-depth cultivation of the pig gut microbiome towards novel bacterial diversity and tailored functional studies.</title>
        <authorList>
            <person name="Wylensek D."/>
            <person name="Hitch T.C.A."/>
            <person name="Clavel T."/>
        </authorList>
    </citation>
    <scope>NUCLEOTIDE SEQUENCE [LARGE SCALE GENOMIC DNA]</scope>
    <source>
        <strain evidence="1 2">WCA-693-APC-5D-A</strain>
    </source>
</reference>
<accession>A0A6I2UEI5</accession>
<dbReference type="EMBL" id="VUNR01000045">
    <property type="protein sequence ID" value="MSU10008.1"/>
    <property type="molecule type" value="Genomic_DNA"/>
</dbReference>
<name>A0A6I2UEI5_9FIRM</name>
<dbReference type="GeneID" id="96779971"/>
<dbReference type="AlphaFoldDB" id="A0A6I2UEI5"/>
<evidence type="ECO:0000313" key="2">
    <source>
        <dbReference type="Proteomes" id="UP000433181"/>
    </source>
</evidence>
<keyword evidence="2" id="KW-1185">Reference proteome</keyword>
<dbReference type="RefSeq" id="WP_154408172.1">
    <property type="nucleotide sequence ID" value="NZ_VUNR01000045.1"/>
</dbReference>
<gene>
    <name evidence="1" type="ORF">FYJ84_13640</name>
</gene>
<organism evidence="1 2">
    <name type="scientific">Anaerovibrio slackiae</name>
    <dbReference type="NCBI Taxonomy" id="2652309"/>
    <lineage>
        <taxon>Bacteria</taxon>
        <taxon>Bacillati</taxon>
        <taxon>Bacillota</taxon>
        <taxon>Negativicutes</taxon>
        <taxon>Selenomonadales</taxon>
        <taxon>Selenomonadaceae</taxon>
        <taxon>Anaerovibrio</taxon>
    </lineage>
</organism>
<proteinExistence type="predicted"/>
<evidence type="ECO:0000313" key="1">
    <source>
        <dbReference type="EMBL" id="MSU10008.1"/>
    </source>
</evidence>
<sequence length="70" mass="8032">MPEKVNRVRAILAQNGINIKNLCSTDSELQAPEVEKLVLYLKKTGLTNEQVEEYLTNLKVEFLNLIDEEK</sequence>
<comment type="caution">
    <text evidence="1">The sequence shown here is derived from an EMBL/GenBank/DDBJ whole genome shotgun (WGS) entry which is preliminary data.</text>
</comment>
<protein>
    <submittedName>
        <fullName evidence="1">Uncharacterized protein</fullName>
    </submittedName>
</protein>